<name>A0A7D4TQK4_9MICO</name>
<dbReference type="EMBL" id="CP054038">
    <property type="protein sequence ID" value="QKJ19164.1"/>
    <property type="molecule type" value="Genomic_DNA"/>
</dbReference>
<evidence type="ECO:0000313" key="8">
    <source>
        <dbReference type="EMBL" id="QKJ19164.1"/>
    </source>
</evidence>
<proteinExistence type="predicted"/>
<feature type="domain" description="Type II secretion system protein GspF" evidence="7">
    <location>
        <begin position="173"/>
        <end position="285"/>
    </location>
</feature>
<accession>A0A7D4TQK4</accession>
<feature type="transmembrane region" description="Helical" evidence="6">
    <location>
        <begin position="12"/>
        <end position="31"/>
    </location>
</feature>
<keyword evidence="5 6" id="KW-0472">Membrane</keyword>
<dbReference type="PANTHER" id="PTHR35007">
    <property type="entry name" value="INTEGRAL MEMBRANE PROTEIN-RELATED"/>
    <property type="match status" value="1"/>
</dbReference>
<evidence type="ECO:0000256" key="5">
    <source>
        <dbReference type="ARBA" id="ARBA00023136"/>
    </source>
</evidence>
<keyword evidence="2" id="KW-1003">Cell membrane</keyword>
<evidence type="ECO:0000256" key="6">
    <source>
        <dbReference type="SAM" id="Phobius"/>
    </source>
</evidence>
<evidence type="ECO:0000256" key="2">
    <source>
        <dbReference type="ARBA" id="ARBA00022475"/>
    </source>
</evidence>
<protein>
    <submittedName>
        <fullName evidence="8">Type II secretion system F family protein</fullName>
    </submittedName>
</protein>
<evidence type="ECO:0000313" key="9">
    <source>
        <dbReference type="Proteomes" id="UP000502498"/>
    </source>
</evidence>
<organism evidence="8 9">
    <name type="scientific">Microbacterium hominis</name>
    <dbReference type="NCBI Taxonomy" id="162426"/>
    <lineage>
        <taxon>Bacteria</taxon>
        <taxon>Bacillati</taxon>
        <taxon>Actinomycetota</taxon>
        <taxon>Actinomycetes</taxon>
        <taxon>Micrococcales</taxon>
        <taxon>Microbacteriaceae</taxon>
        <taxon>Microbacterium</taxon>
    </lineage>
</organism>
<sequence length="333" mass="34697">MTGVAIDALAYALVLGISFGVGVCLLVSVAPRWGAPSLARRIAPYIRDVTDPRGTSLPLPGRAWGAQEMWRSAAQTFSRFSSGSEVTQLRLRQAGCELDLAGFRGRQLGWAVAGVAVGAVLLVVLALAGRGGPAVWLLPVVGAAAGALGCDIHLTRAARARVARIEEELATVLEFIALCLAAGEGIHDALRRVSALGAGDLTSELRGVVVEVGTGSPLATALGGLAGDLEIAALSRAIDQIVAALERGAPLAQVLHGQAADAREQSKRALIEQAGRKEIAMLVPYTIAKRCYQGANAKRAHLSARLGSERARCLSFRPGRPHQQDRIPSPAPA</sequence>
<feature type="transmembrane region" description="Helical" evidence="6">
    <location>
        <begin position="108"/>
        <end position="128"/>
    </location>
</feature>
<dbReference type="Pfam" id="PF00482">
    <property type="entry name" value="T2SSF"/>
    <property type="match status" value="1"/>
</dbReference>
<dbReference type="Proteomes" id="UP000502498">
    <property type="component" value="Chromosome"/>
</dbReference>
<evidence type="ECO:0000256" key="1">
    <source>
        <dbReference type="ARBA" id="ARBA00004651"/>
    </source>
</evidence>
<evidence type="ECO:0000256" key="3">
    <source>
        <dbReference type="ARBA" id="ARBA00022692"/>
    </source>
</evidence>
<dbReference type="AlphaFoldDB" id="A0A7D4TQK4"/>
<feature type="transmembrane region" description="Helical" evidence="6">
    <location>
        <begin position="134"/>
        <end position="154"/>
    </location>
</feature>
<evidence type="ECO:0000259" key="7">
    <source>
        <dbReference type="Pfam" id="PF00482"/>
    </source>
</evidence>
<keyword evidence="4 6" id="KW-1133">Transmembrane helix</keyword>
<dbReference type="PANTHER" id="PTHR35007:SF2">
    <property type="entry name" value="PILUS ASSEMBLE PROTEIN"/>
    <property type="match status" value="1"/>
</dbReference>
<gene>
    <name evidence="8" type="ORF">HQM25_07130</name>
</gene>
<dbReference type="GO" id="GO:0005886">
    <property type="term" value="C:plasma membrane"/>
    <property type="evidence" value="ECO:0007669"/>
    <property type="project" value="UniProtKB-SubCell"/>
</dbReference>
<keyword evidence="3 6" id="KW-0812">Transmembrane</keyword>
<comment type="subcellular location">
    <subcellularLocation>
        <location evidence="1">Cell membrane</location>
        <topology evidence="1">Multi-pass membrane protein</topology>
    </subcellularLocation>
</comment>
<dbReference type="InterPro" id="IPR018076">
    <property type="entry name" value="T2SS_GspF_dom"/>
</dbReference>
<dbReference type="RefSeq" id="WP_172989605.1">
    <property type="nucleotide sequence ID" value="NZ_CP054038.1"/>
</dbReference>
<evidence type="ECO:0000256" key="4">
    <source>
        <dbReference type="ARBA" id="ARBA00022989"/>
    </source>
</evidence>
<reference evidence="8 9" key="1">
    <citation type="submission" date="2020-05" db="EMBL/GenBank/DDBJ databases">
        <title>Strain PA2F3 complete genome.</title>
        <authorList>
            <person name="Kim Y.-S."/>
            <person name="Kim S.-J."/>
            <person name="Jung H.-k."/>
            <person name="Kim S.-E."/>
            <person name="Kim K.-H."/>
        </authorList>
    </citation>
    <scope>NUCLEOTIDE SEQUENCE [LARGE SCALE GENOMIC DNA]</scope>
    <source>
        <strain evidence="8 9">PA2F3</strain>
    </source>
</reference>